<reference evidence="1" key="1">
    <citation type="submission" date="2018-05" db="EMBL/GenBank/DDBJ databases">
        <authorList>
            <person name="Lanie J.A."/>
            <person name="Ng W.-L."/>
            <person name="Kazmierczak K.M."/>
            <person name="Andrzejewski T.M."/>
            <person name="Davidsen T.M."/>
            <person name="Wayne K.J."/>
            <person name="Tettelin H."/>
            <person name="Glass J.I."/>
            <person name="Rusch D."/>
            <person name="Podicherti R."/>
            <person name="Tsui H.-C.T."/>
            <person name="Winkler M.E."/>
        </authorList>
    </citation>
    <scope>NUCLEOTIDE SEQUENCE</scope>
</reference>
<proteinExistence type="predicted"/>
<feature type="non-terminal residue" evidence="1">
    <location>
        <position position="1"/>
    </location>
</feature>
<sequence length="121" mass="14440">LFKLIEFPIYIMEICNYLMEGKYKGKMKKRIKEKHKHHEEVIRKQIEEEIFQEKNVFFENKLKETTEKYVNRIDYLVGANNEAFDMLRKCEAELEQINKAMDGCVSIPNSSADVIVLEENF</sequence>
<protein>
    <submittedName>
        <fullName evidence="1">Uncharacterized protein</fullName>
    </submittedName>
</protein>
<dbReference type="AlphaFoldDB" id="A0A383A9V8"/>
<organism evidence="1">
    <name type="scientific">marine metagenome</name>
    <dbReference type="NCBI Taxonomy" id="408172"/>
    <lineage>
        <taxon>unclassified sequences</taxon>
        <taxon>metagenomes</taxon>
        <taxon>ecological metagenomes</taxon>
    </lineage>
</organism>
<gene>
    <name evidence="1" type="ORF">METZ01_LOCUS457520</name>
</gene>
<name>A0A383A9V8_9ZZZZ</name>
<accession>A0A383A9V8</accession>
<dbReference type="EMBL" id="UINC01190483">
    <property type="protein sequence ID" value="SVE04666.1"/>
    <property type="molecule type" value="Genomic_DNA"/>
</dbReference>
<evidence type="ECO:0000313" key="1">
    <source>
        <dbReference type="EMBL" id="SVE04666.1"/>
    </source>
</evidence>